<protein>
    <submittedName>
        <fullName evidence="1">Uncharacterized protein</fullName>
    </submittedName>
</protein>
<gene>
    <name evidence="1" type="ORF">ABT276_27330</name>
</gene>
<reference evidence="1 2" key="1">
    <citation type="submission" date="2024-06" db="EMBL/GenBank/DDBJ databases">
        <title>The Natural Products Discovery Center: Release of the First 8490 Sequenced Strains for Exploring Actinobacteria Biosynthetic Diversity.</title>
        <authorList>
            <person name="Kalkreuter E."/>
            <person name="Kautsar S.A."/>
            <person name="Yang D."/>
            <person name="Bader C.D."/>
            <person name="Teijaro C.N."/>
            <person name="Fluegel L."/>
            <person name="Davis C.M."/>
            <person name="Simpson J.R."/>
            <person name="Lauterbach L."/>
            <person name="Steele A.D."/>
            <person name="Gui C."/>
            <person name="Meng S."/>
            <person name="Li G."/>
            <person name="Viehrig K."/>
            <person name="Ye F."/>
            <person name="Su P."/>
            <person name="Kiefer A.F."/>
            <person name="Nichols A."/>
            <person name="Cepeda A.J."/>
            <person name="Yan W."/>
            <person name="Fan B."/>
            <person name="Jiang Y."/>
            <person name="Adhikari A."/>
            <person name="Zheng C.-J."/>
            <person name="Schuster L."/>
            <person name="Cowan T.M."/>
            <person name="Smanski M.J."/>
            <person name="Chevrette M.G."/>
            <person name="De Carvalho L.P.S."/>
            <person name="Shen B."/>
        </authorList>
    </citation>
    <scope>NUCLEOTIDE SEQUENCE [LARGE SCALE GENOMIC DNA]</scope>
    <source>
        <strain evidence="1 2">NPDC000837</strain>
    </source>
</reference>
<dbReference type="EMBL" id="JBEPBX010000031">
    <property type="protein sequence ID" value="MER6617011.1"/>
    <property type="molecule type" value="Genomic_DNA"/>
</dbReference>
<name>A0ABV1V1V9_9ACTN</name>
<evidence type="ECO:0000313" key="1">
    <source>
        <dbReference type="EMBL" id="MER6617011.1"/>
    </source>
</evidence>
<dbReference type="RefSeq" id="WP_351978219.1">
    <property type="nucleotide sequence ID" value="NZ_JBEPBX010000031.1"/>
</dbReference>
<accession>A0ABV1V1V9</accession>
<evidence type="ECO:0000313" key="2">
    <source>
        <dbReference type="Proteomes" id="UP001445472"/>
    </source>
</evidence>
<sequence length="276" mass="29907">MDRRKEFFQAELFTFVHGDSEADGADIDLDGQAMMSSVTNSADLIPTWIPGYDGGPLTHRPELLDERLFWLGHLYTCAHDEEGEELLFGADLDAAADFHRELHERADWPVFTVPLAAGHHLHVVYRTFEDDPGTDCLVHHPDWDRAERLSVADGHFMGPALSWPELVAAADNGLPGGSTTDPDARLLLLLPALGDDVPDDAAERLTSALRALIGVEDPEALAAALLDGQGAPGPATWTTTGDGVRINDGPYSYRNPANRFALPPARLARVSAALAF</sequence>
<comment type="caution">
    <text evidence="1">The sequence shown here is derived from an EMBL/GenBank/DDBJ whole genome shotgun (WGS) entry which is preliminary data.</text>
</comment>
<dbReference type="Proteomes" id="UP001445472">
    <property type="component" value="Unassembled WGS sequence"/>
</dbReference>
<organism evidence="1 2">
    <name type="scientific">Streptomyces xantholiticus</name>
    <dbReference type="NCBI Taxonomy" id="68285"/>
    <lineage>
        <taxon>Bacteria</taxon>
        <taxon>Bacillati</taxon>
        <taxon>Actinomycetota</taxon>
        <taxon>Actinomycetes</taxon>
        <taxon>Kitasatosporales</taxon>
        <taxon>Streptomycetaceae</taxon>
        <taxon>Streptomyces</taxon>
    </lineage>
</organism>
<keyword evidence="2" id="KW-1185">Reference proteome</keyword>
<proteinExistence type="predicted"/>